<keyword evidence="3" id="KW-0479">Metal-binding</keyword>
<dbReference type="PANTHER" id="PTHR11618:SF4">
    <property type="entry name" value="TRANSCRIPTION FACTOR IIIB 90 KDA SUBUNIT"/>
    <property type="match status" value="1"/>
</dbReference>
<dbReference type="GO" id="GO:0006384">
    <property type="term" value="P:transcription initiation at RNA polymerase III promoter"/>
    <property type="evidence" value="ECO:0007669"/>
    <property type="project" value="UniProtKB-ARBA"/>
</dbReference>
<dbReference type="Proteomes" id="UP000245699">
    <property type="component" value="Unassembled WGS sequence"/>
</dbReference>
<dbReference type="PRINTS" id="PR00685">
    <property type="entry name" value="TIFACTORIIB"/>
</dbReference>
<evidence type="ECO:0000256" key="7">
    <source>
        <dbReference type="ARBA" id="ARBA00023159"/>
    </source>
</evidence>
<dbReference type="InterPro" id="IPR013763">
    <property type="entry name" value="Cyclin-like_dom"/>
</dbReference>
<evidence type="ECO:0000256" key="11">
    <source>
        <dbReference type="PROSITE-ProRule" id="PRU00469"/>
    </source>
</evidence>
<dbReference type="FunFam" id="1.10.472.10:FF:000007">
    <property type="entry name" value="Transcription factor IIIB 90 kDa subunit"/>
    <property type="match status" value="1"/>
</dbReference>
<dbReference type="Pfam" id="PF08271">
    <property type="entry name" value="Zn_Ribbon_TF"/>
    <property type="match status" value="1"/>
</dbReference>
<evidence type="ECO:0000313" key="14">
    <source>
        <dbReference type="Proteomes" id="UP000245699"/>
    </source>
</evidence>
<comment type="similarity">
    <text evidence="2">Belongs to the TFIIB family.</text>
</comment>
<evidence type="ECO:0000256" key="8">
    <source>
        <dbReference type="ARBA" id="ARBA00023163"/>
    </source>
</evidence>
<comment type="caution">
    <text evidence="13">The sequence shown here is derived from an EMBL/GenBank/DDBJ whole genome shotgun (WGS) entry which is preliminary data.</text>
</comment>
<dbReference type="PROSITE" id="PS51134">
    <property type="entry name" value="ZF_TFIIB"/>
    <property type="match status" value="1"/>
</dbReference>
<dbReference type="Gene3D" id="1.10.472.10">
    <property type="entry name" value="Cyclin-like"/>
    <property type="match status" value="2"/>
</dbReference>
<dbReference type="GO" id="GO:0008270">
    <property type="term" value="F:zinc ion binding"/>
    <property type="evidence" value="ECO:0007669"/>
    <property type="project" value="UniProtKB-KW"/>
</dbReference>
<sequence>MRCSGCGGNNIEHDSASGSSFCATCGLVVEESNIVSEITFSENSAGATILSGSMVMEGQTRAGGKGVGRYATSRASKEYTLFLAKQRIQALSTALSLSSHYVDSALRYYHLALNQNFTKGRKKNSVVASCLYLVCRMEKSPQMLIDFSDLIQINIFKLGVTFVRLVRVLNLVIPLIDPSLYIYRFSAMLDFGDKTQTVALDALRLVQRMDRDWIQTGRRPSGICGACLLIASRMHNFRRTERDIMEVVKIGSSTLKKRLVEFKKTPTSQLSVADFRNVWLEKAADPPAFTSNRLKSKRLVKQNALKKSVNNLKHKQMQDDLDLDNFDVADYLISNFKSRSTKKSTDNGIIDELYNTELEDTVEKLAGDENEIKQANPLPLEKEVVFKILENERKRYQSIETLDTFDTDVSKWADLDDAEIESFLLEQHEIEIKTEIWTSANKEYLQLQALKKAKSTKNMLVHKKLSKKINYNILDSLFDIDVQRPKVEPGKGIVFENINHQLNLDSQLSTTKSAISNELLFHADTETKEVNILHSDIKTKQIINSSSNLKRKNSSDLFDEEKTNKSETDLQLLKKSEHELEILEEIEDARYALGYGEVEDYGDGYDEYE</sequence>
<keyword evidence="4 11" id="KW-0863">Zinc-finger</keyword>
<dbReference type="PANTHER" id="PTHR11618">
    <property type="entry name" value="TRANSCRIPTION INITIATION FACTOR IIB-RELATED"/>
    <property type="match status" value="1"/>
</dbReference>
<dbReference type="OrthoDB" id="511529at2759"/>
<dbReference type="InterPro" id="IPR013150">
    <property type="entry name" value="TFIIB_cyclin"/>
</dbReference>
<evidence type="ECO:0000259" key="12">
    <source>
        <dbReference type="PROSITE" id="PS51134"/>
    </source>
</evidence>
<dbReference type="InterPro" id="IPR036915">
    <property type="entry name" value="Cyclin-like_sf"/>
</dbReference>
<dbReference type="SUPFAM" id="SSF47954">
    <property type="entry name" value="Cyclin-like"/>
    <property type="match status" value="2"/>
</dbReference>
<dbReference type="GO" id="GO:0005634">
    <property type="term" value="C:nucleus"/>
    <property type="evidence" value="ECO:0007669"/>
    <property type="project" value="UniProtKB-SubCell"/>
</dbReference>
<evidence type="ECO:0000256" key="2">
    <source>
        <dbReference type="ARBA" id="ARBA00010857"/>
    </source>
</evidence>
<dbReference type="GO" id="GO:0000126">
    <property type="term" value="C:transcription factor TFIIIB complex"/>
    <property type="evidence" value="ECO:0007669"/>
    <property type="project" value="UniProtKB-ARBA"/>
</dbReference>
<dbReference type="GO" id="GO:0000995">
    <property type="term" value="F:RNA polymerase III general transcription initiation factor activity"/>
    <property type="evidence" value="ECO:0007669"/>
    <property type="project" value="TreeGrafter"/>
</dbReference>
<keyword evidence="5" id="KW-0862">Zinc</keyword>
<dbReference type="FunFam" id="1.10.472.10:FF:000002">
    <property type="entry name" value="Transcription factor IIIB 90 kDa subunit"/>
    <property type="match status" value="1"/>
</dbReference>
<dbReference type="Pfam" id="PF07741">
    <property type="entry name" value="BRF1"/>
    <property type="match status" value="1"/>
</dbReference>
<dbReference type="GO" id="GO:0001006">
    <property type="term" value="F:RNA polymerase III type 3 promoter sequence-specific DNA binding"/>
    <property type="evidence" value="ECO:0007669"/>
    <property type="project" value="TreeGrafter"/>
</dbReference>
<keyword evidence="8" id="KW-0804">Transcription</keyword>
<evidence type="ECO:0000256" key="10">
    <source>
        <dbReference type="ARBA" id="ARBA00031009"/>
    </source>
</evidence>
<evidence type="ECO:0000313" key="13">
    <source>
        <dbReference type="EMBL" id="PVU86064.1"/>
    </source>
</evidence>
<dbReference type="GO" id="GO:0070897">
    <property type="term" value="P:transcription preinitiation complex assembly"/>
    <property type="evidence" value="ECO:0007669"/>
    <property type="project" value="InterPro"/>
</dbReference>
<keyword evidence="14" id="KW-1185">Reference proteome</keyword>
<dbReference type="SUPFAM" id="SSF57783">
    <property type="entry name" value="Zinc beta-ribbon"/>
    <property type="match status" value="1"/>
</dbReference>
<evidence type="ECO:0000256" key="1">
    <source>
        <dbReference type="ARBA" id="ARBA00004123"/>
    </source>
</evidence>
<organism evidence="13 14">
    <name type="scientific">Furculomyces boomerangus</name>
    <dbReference type="NCBI Taxonomy" id="61424"/>
    <lineage>
        <taxon>Eukaryota</taxon>
        <taxon>Fungi</taxon>
        <taxon>Fungi incertae sedis</taxon>
        <taxon>Zoopagomycota</taxon>
        <taxon>Kickxellomycotina</taxon>
        <taxon>Harpellomycetes</taxon>
        <taxon>Harpellales</taxon>
        <taxon>Harpellaceae</taxon>
        <taxon>Furculomyces</taxon>
    </lineage>
</organism>
<evidence type="ECO:0000256" key="6">
    <source>
        <dbReference type="ARBA" id="ARBA00023015"/>
    </source>
</evidence>
<feature type="domain" description="TFIIB-type" evidence="12">
    <location>
        <begin position="1"/>
        <end position="30"/>
    </location>
</feature>
<dbReference type="InterPro" id="IPR013137">
    <property type="entry name" value="Znf_TFIIB"/>
</dbReference>
<evidence type="ECO:0000256" key="4">
    <source>
        <dbReference type="ARBA" id="ARBA00022771"/>
    </source>
</evidence>
<gene>
    <name evidence="13" type="ORF">BB559_006686</name>
</gene>
<dbReference type="Pfam" id="PF00382">
    <property type="entry name" value="TFIIB"/>
    <property type="match status" value="2"/>
</dbReference>
<dbReference type="SMART" id="SM00385">
    <property type="entry name" value="CYCLIN"/>
    <property type="match status" value="2"/>
</dbReference>
<comment type="subcellular location">
    <subcellularLocation>
        <location evidence="1">Nucleus</location>
    </subcellularLocation>
</comment>
<name>A0A2T9Y1A4_9FUNG</name>
<dbReference type="InterPro" id="IPR000812">
    <property type="entry name" value="TFIIB"/>
</dbReference>
<dbReference type="Gene3D" id="1.20.5.650">
    <property type="entry name" value="Single helix bin"/>
    <property type="match status" value="1"/>
</dbReference>
<dbReference type="GO" id="GO:0017025">
    <property type="term" value="F:TBP-class protein binding"/>
    <property type="evidence" value="ECO:0007669"/>
    <property type="project" value="InterPro"/>
</dbReference>
<dbReference type="STRING" id="61424.A0A2T9Y1A4"/>
<protein>
    <recommendedName>
        <fullName evidence="10">B-related factor 1</fullName>
    </recommendedName>
</protein>
<evidence type="ECO:0000256" key="9">
    <source>
        <dbReference type="ARBA" id="ARBA00023242"/>
    </source>
</evidence>
<dbReference type="AlphaFoldDB" id="A0A2T9Y1A4"/>
<dbReference type="Gene3D" id="2.20.25.10">
    <property type="match status" value="1"/>
</dbReference>
<evidence type="ECO:0000256" key="3">
    <source>
        <dbReference type="ARBA" id="ARBA00022723"/>
    </source>
</evidence>
<evidence type="ECO:0000256" key="5">
    <source>
        <dbReference type="ARBA" id="ARBA00022833"/>
    </source>
</evidence>
<keyword evidence="9" id="KW-0539">Nucleus</keyword>
<dbReference type="GO" id="GO:0097550">
    <property type="term" value="C:transcription preinitiation complex"/>
    <property type="evidence" value="ECO:0007669"/>
    <property type="project" value="TreeGrafter"/>
</dbReference>
<dbReference type="CDD" id="cd20553">
    <property type="entry name" value="CYCLIN_TFIIIB90_rpt1"/>
    <property type="match status" value="1"/>
</dbReference>
<proteinExistence type="inferred from homology"/>
<dbReference type="CDD" id="cd20554">
    <property type="entry name" value="CYCLIN_TFIIIB90_rpt2"/>
    <property type="match status" value="1"/>
</dbReference>
<keyword evidence="7" id="KW-0010">Activator</keyword>
<dbReference type="EMBL" id="MBFT01000974">
    <property type="protein sequence ID" value="PVU86064.1"/>
    <property type="molecule type" value="Genomic_DNA"/>
</dbReference>
<keyword evidence="6" id="KW-0805">Transcription regulation</keyword>
<dbReference type="InterPro" id="IPR011665">
    <property type="entry name" value="BRF1_TBP-bd_dom"/>
</dbReference>
<accession>A0A2T9Y1A4</accession>
<reference evidence="13 14" key="1">
    <citation type="journal article" date="2018" name="MBio">
        <title>Comparative Genomics Reveals the Core Gene Toolbox for the Fungus-Insect Symbiosis.</title>
        <authorList>
            <person name="Wang Y."/>
            <person name="Stata M."/>
            <person name="Wang W."/>
            <person name="Stajich J.E."/>
            <person name="White M.M."/>
            <person name="Moncalvo J.M."/>
        </authorList>
    </citation>
    <scope>NUCLEOTIDE SEQUENCE [LARGE SCALE GENOMIC DNA]</scope>
    <source>
        <strain evidence="13 14">AUS-77-4</strain>
    </source>
</reference>